<sequence length="228" mass="24263">MPAPVEMTSIGNCIVPLVAPGFIPRPSPWKPSILPPAEKIKVTEPSGPVTLAICGVQPLDASSLPTTSLEHLPSMTATPGPGKFCAPALVATVMTVKAMARPANRMLRAPLKPRHVCRSKCGSQPAEPRYDRGQGAGLLRHKRSDQLQKRILPIAAAGQKVIEGHLLLGAAIDDIIGLADDEDLAAVGVTGEMEQILITVGLVIFIELLLYNRHLVLPYDQCLSITVV</sequence>
<gene>
    <name evidence="1" type="ordered locus">Arad_3859</name>
</gene>
<protein>
    <submittedName>
        <fullName evidence="1">Uncharacterized protein</fullName>
    </submittedName>
</protein>
<dbReference type="STRING" id="311403.Arad_3859"/>
<accession>B9JA93</accession>
<reference evidence="1 2" key="1">
    <citation type="journal article" date="2009" name="J. Bacteriol.">
        <title>Genome sequences of three Agrobacterium biovars help elucidate the evolution of multichromosome genomes in bacteria.</title>
        <authorList>
            <person name="Slater S.C."/>
            <person name="Goldman B.S."/>
            <person name="Goodner B."/>
            <person name="Setubal J.C."/>
            <person name="Farrand S.K."/>
            <person name="Nester E.W."/>
            <person name="Burr T.J."/>
            <person name="Banta L."/>
            <person name="Dickerman A.W."/>
            <person name="Paulsen I."/>
            <person name="Otten L."/>
            <person name="Suen G."/>
            <person name="Welch R."/>
            <person name="Almeida N.F."/>
            <person name="Arnold F."/>
            <person name="Burton O.T."/>
            <person name="Du Z."/>
            <person name="Ewing A."/>
            <person name="Godsy E."/>
            <person name="Heisel S."/>
            <person name="Houmiel K.L."/>
            <person name="Jhaveri J."/>
            <person name="Lu J."/>
            <person name="Miller N.M."/>
            <person name="Norton S."/>
            <person name="Chen Q."/>
            <person name="Phoolcharoen W."/>
            <person name="Ohlin V."/>
            <person name="Ondrusek D."/>
            <person name="Pride N."/>
            <person name="Stricklin S.L."/>
            <person name="Sun J."/>
            <person name="Wheeler C."/>
            <person name="Wilson L."/>
            <person name="Zhu H."/>
            <person name="Wood D.W."/>
        </authorList>
    </citation>
    <scope>NUCLEOTIDE SEQUENCE [LARGE SCALE GENOMIC DNA]</scope>
    <source>
        <strain evidence="2">K84 / ATCC BAA-868</strain>
    </source>
</reference>
<organism evidence="1 2">
    <name type="scientific">Rhizobium rhizogenes (strain K84 / ATCC BAA-868)</name>
    <name type="common">Agrobacterium radiobacter</name>
    <dbReference type="NCBI Taxonomy" id="311403"/>
    <lineage>
        <taxon>Bacteria</taxon>
        <taxon>Pseudomonadati</taxon>
        <taxon>Pseudomonadota</taxon>
        <taxon>Alphaproteobacteria</taxon>
        <taxon>Hyphomicrobiales</taxon>
        <taxon>Rhizobiaceae</taxon>
        <taxon>Rhizobium/Agrobacterium group</taxon>
        <taxon>Rhizobium</taxon>
    </lineage>
</organism>
<dbReference type="HOGENOM" id="CLU_1212725_0_0_5"/>
<dbReference type="Proteomes" id="UP000001600">
    <property type="component" value="Chromosome 1"/>
</dbReference>
<evidence type="ECO:0000313" key="1">
    <source>
        <dbReference type="EMBL" id="ACM27708.1"/>
    </source>
</evidence>
<dbReference type="eggNOG" id="ENOG50312HK">
    <property type="taxonomic scope" value="Bacteria"/>
</dbReference>
<dbReference type="AlphaFoldDB" id="B9JA93"/>
<dbReference type="EMBL" id="CP000628">
    <property type="protein sequence ID" value="ACM27708.1"/>
    <property type="molecule type" value="Genomic_DNA"/>
</dbReference>
<evidence type="ECO:0000313" key="2">
    <source>
        <dbReference type="Proteomes" id="UP000001600"/>
    </source>
</evidence>
<proteinExistence type="predicted"/>
<name>B9JA93_RHIR8</name>
<dbReference type="KEGG" id="ara:Arad_3859"/>